<dbReference type="EMBL" id="CP136594">
    <property type="protein sequence ID" value="WOE75067.1"/>
    <property type="molecule type" value="Genomic_DNA"/>
</dbReference>
<keyword evidence="1" id="KW-1133">Transmembrane helix</keyword>
<evidence type="ECO:0000313" key="3">
    <source>
        <dbReference type="Proteomes" id="UP001302429"/>
    </source>
</evidence>
<dbReference type="KEGG" id="acoa:RB602_14735"/>
<feature type="transmembrane region" description="Helical" evidence="1">
    <location>
        <begin position="232"/>
        <end position="254"/>
    </location>
</feature>
<dbReference type="PANTHER" id="PTHR40400:SF1">
    <property type="entry name" value="SLR1512 PROTEIN"/>
    <property type="match status" value="1"/>
</dbReference>
<feature type="transmembrane region" description="Helical" evidence="1">
    <location>
        <begin position="200"/>
        <end position="220"/>
    </location>
</feature>
<name>A0AA97F862_9SPHN</name>
<feature type="transmembrane region" description="Helical" evidence="1">
    <location>
        <begin position="63"/>
        <end position="87"/>
    </location>
</feature>
<keyword evidence="3" id="KW-1185">Reference proteome</keyword>
<organism evidence="2 3">
    <name type="scientific">Alterisphingorhabdus coralli</name>
    <dbReference type="NCBI Taxonomy" id="3071408"/>
    <lineage>
        <taxon>Bacteria</taxon>
        <taxon>Pseudomonadati</taxon>
        <taxon>Pseudomonadota</taxon>
        <taxon>Alphaproteobacteria</taxon>
        <taxon>Sphingomonadales</taxon>
        <taxon>Sphingomonadaceae</taxon>
        <taxon>Alterisphingorhabdus (ex Yan et al. 2024)</taxon>
    </lineage>
</organism>
<protein>
    <submittedName>
        <fullName evidence="2">Sodium-dependent bicarbonate transport family permease</fullName>
    </submittedName>
</protein>
<feature type="transmembrane region" description="Helical" evidence="1">
    <location>
        <begin position="293"/>
        <end position="321"/>
    </location>
</feature>
<keyword evidence="1" id="KW-0812">Transmembrane</keyword>
<accession>A0AA97F862</accession>
<dbReference type="Proteomes" id="UP001302429">
    <property type="component" value="Chromosome"/>
</dbReference>
<feature type="transmembrane region" description="Helical" evidence="1">
    <location>
        <begin position="6"/>
        <end position="27"/>
    </location>
</feature>
<feature type="transmembrane region" description="Helical" evidence="1">
    <location>
        <begin position="170"/>
        <end position="188"/>
    </location>
</feature>
<feature type="transmembrane region" description="Helical" evidence="1">
    <location>
        <begin position="39"/>
        <end position="57"/>
    </location>
</feature>
<gene>
    <name evidence="2" type="ORF">RB602_14735</name>
</gene>
<sequence length="329" mass="33490">MFDTALHTFTSPVVLFFVLGLLAAFVRSDLAIPEAIAKAMSLYLMAAIGIKGGVAVSKSGVDATVLAALGAGTAAGFLLPFFAYAVLKSFGRLDRINSGAVAAHYGSISVVTFVTAGEILTGQGREPGGYMVAVMAMMEAPAILSGLLLARGLGSRDGGAQSTGEMLHEVFTNSSIVLLLGAFAIGLISGESGFVAVKPFFEVGFKGVLCLFLLDMGLIAARRIIDSRAITWRLTAIAIFLPIVNGLVGTALGVSVGLDAGSAASLGVLCASASYIAVPAAMRLALPEADPGIYLTMSLSITFPFNVLINIGVISAFAAYLSAGAGVGP</sequence>
<keyword evidence="1" id="KW-0472">Membrane</keyword>
<feature type="transmembrane region" description="Helical" evidence="1">
    <location>
        <begin position="260"/>
        <end position="281"/>
    </location>
</feature>
<feature type="transmembrane region" description="Helical" evidence="1">
    <location>
        <begin position="129"/>
        <end position="150"/>
    </location>
</feature>
<dbReference type="InterPro" id="IPR010293">
    <property type="entry name" value="Sbt_1"/>
</dbReference>
<dbReference type="RefSeq" id="WP_317081636.1">
    <property type="nucleotide sequence ID" value="NZ_CP136594.1"/>
</dbReference>
<feature type="transmembrane region" description="Helical" evidence="1">
    <location>
        <begin position="99"/>
        <end position="117"/>
    </location>
</feature>
<dbReference type="PANTHER" id="PTHR40400">
    <property type="entry name" value="SLR1512 PROTEIN"/>
    <property type="match status" value="1"/>
</dbReference>
<dbReference type="AlphaFoldDB" id="A0AA97F862"/>
<proteinExistence type="predicted"/>
<evidence type="ECO:0000313" key="2">
    <source>
        <dbReference type="EMBL" id="WOE75067.1"/>
    </source>
</evidence>
<reference evidence="2 3" key="1">
    <citation type="submission" date="2023-10" db="EMBL/GenBank/DDBJ databases">
        <title>Complete genome sequence of a Sphingomonadaceae bacterium.</title>
        <authorList>
            <person name="Yan C."/>
        </authorList>
    </citation>
    <scope>NUCLEOTIDE SEQUENCE [LARGE SCALE GENOMIC DNA]</scope>
    <source>
        <strain evidence="2 3">SCSIO 66989</strain>
    </source>
</reference>
<evidence type="ECO:0000256" key="1">
    <source>
        <dbReference type="SAM" id="Phobius"/>
    </source>
</evidence>
<dbReference type="Pfam" id="PF05982">
    <property type="entry name" value="Sbt_1"/>
    <property type="match status" value="1"/>
</dbReference>